<accession>A0A396C184</accession>
<gene>
    <name evidence="1" type="ORF">DW228_05900</name>
</gene>
<dbReference type="AlphaFoldDB" id="A0A396C184"/>
<proteinExistence type="predicted"/>
<protein>
    <submittedName>
        <fullName evidence="1">Uncharacterized protein</fullName>
    </submittedName>
</protein>
<evidence type="ECO:0000313" key="1">
    <source>
        <dbReference type="EMBL" id="RHH14329.1"/>
    </source>
</evidence>
<sequence>MLKYEAPVAYKIIMNLTPKGAFQEPAVSIIRIVCKASRDSSFKKAKFRRYLAEYETTGLYCRRGKRLTPERKKYYEAIRKRKLDRYIKRNRNKLLKMKRGVA</sequence>
<dbReference type="RefSeq" id="WP_122329977.1">
    <property type="nucleotide sequence ID" value="NZ_JAQDYY010000001.1"/>
</dbReference>
<dbReference type="Proteomes" id="UP000266644">
    <property type="component" value="Unassembled WGS sequence"/>
</dbReference>
<reference evidence="1 2" key="1">
    <citation type="submission" date="2018-08" db="EMBL/GenBank/DDBJ databases">
        <title>A genome reference for cultivated species of the human gut microbiota.</title>
        <authorList>
            <person name="Zou Y."/>
            <person name="Xue W."/>
            <person name="Luo G."/>
        </authorList>
    </citation>
    <scope>NUCLEOTIDE SEQUENCE [LARGE SCALE GENOMIC DNA]</scope>
    <source>
        <strain evidence="1 2">AM18-6</strain>
    </source>
</reference>
<comment type="caution">
    <text evidence="1">The sequence shown here is derived from an EMBL/GenBank/DDBJ whole genome shotgun (WGS) entry which is preliminary data.</text>
</comment>
<evidence type="ECO:0000313" key="2">
    <source>
        <dbReference type="Proteomes" id="UP000266644"/>
    </source>
</evidence>
<name>A0A396C184_BACFG</name>
<organism evidence="1 2">
    <name type="scientific">Bacteroides fragilis</name>
    <dbReference type="NCBI Taxonomy" id="817"/>
    <lineage>
        <taxon>Bacteria</taxon>
        <taxon>Pseudomonadati</taxon>
        <taxon>Bacteroidota</taxon>
        <taxon>Bacteroidia</taxon>
        <taxon>Bacteroidales</taxon>
        <taxon>Bacteroidaceae</taxon>
        <taxon>Bacteroides</taxon>
    </lineage>
</organism>
<dbReference type="EMBL" id="QRJE01000008">
    <property type="protein sequence ID" value="RHH14329.1"/>
    <property type="molecule type" value="Genomic_DNA"/>
</dbReference>